<name>A0ABQ2MED8_9ACTN</name>
<dbReference type="Proteomes" id="UP000631535">
    <property type="component" value="Unassembled WGS sequence"/>
</dbReference>
<dbReference type="InterPro" id="IPR050300">
    <property type="entry name" value="GDXG_lipolytic_enzyme"/>
</dbReference>
<keyword evidence="4" id="KW-1185">Reference proteome</keyword>
<evidence type="ECO:0000313" key="3">
    <source>
        <dbReference type="EMBL" id="GGO50968.1"/>
    </source>
</evidence>
<evidence type="ECO:0000313" key="4">
    <source>
        <dbReference type="Proteomes" id="UP000631535"/>
    </source>
</evidence>
<gene>
    <name evidence="3" type="ORF">GCM10012287_31950</name>
</gene>
<reference evidence="4" key="1">
    <citation type="journal article" date="2019" name="Int. J. Syst. Evol. Microbiol.">
        <title>The Global Catalogue of Microorganisms (GCM) 10K type strain sequencing project: providing services to taxonomists for standard genome sequencing and annotation.</title>
        <authorList>
            <consortium name="The Broad Institute Genomics Platform"/>
            <consortium name="The Broad Institute Genome Sequencing Center for Infectious Disease"/>
            <person name="Wu L."/>
            <person name="Ma J."/>
        </authorList>
    </citation>
    <scope>NUCLEOTIDE SEQUENCE [LARGE SCALE GENOMIC DNA]</scope>
    <source>
        <strain evidence="4">CGMCC 4.7178</strain>
    </source>
</reference>
<evidence type="ECO:0000259" key="2">
    <source>
        <dbReference type="Pfam" id="PF07859"/>
    </source>
</evidence>
<protein>
    <submittedName>
        <fullName evidence="3">Calcium sensor EFh</fullName>
    </submittedName>
</protein>
<dbReference type="Pfam" id="PF07859">
    <property type="entry name" value="Abhydrolase_3"/>
    <property type="match status" value="1"/>
</dbReference>
<dbReference type="SUPFAM" id="SSF53474">
    <property type="entry name" value="alpha/beta-Hydrolases"/>
    <property type="match status" value="1"/>
</dbReference>
<dbReference type="PANTHER" id="PTHR48081">
    <property type="entry name" value="AB HYDROLASE SUPERFAMILY PROTEIN C4A8.06C"/>
    <property type="match status" value="1"/>
</dbReference>
<feature type="domain" description="Alpha/beta hydrolase fold-3" evidence="2">
    <location>
        <begin position="73"/>
        <end position="290"/>
    </location>
</feature>
<dbReference type="Gene3D" id="3.40.50.1820">
    <property type="entry name" value="alpha/beta hydrolase"/>
    <property type="match status" value="1"/>
</dbReference>
<dbReference type="InterPro" id="IPR013094">
    <property type="entry name" value="AB_hydrolase_3"/>
</dbReference>
<evidence type="ECO:0000256" key="1">
    <source>
        <dbReference type="ARBA" id="ARBA00022801"/>
    </source>
</evidence>
<dbReference type="EMBL" id="BMMP01000009">
    <property type="protein sequence ID" value="GGO50968.1"/>
    <property type="molecule type" value="Genomic_DNA"/>
</dbReference>
<dbReference type="InterPro" id="IPR029058">
    <property type="entry name" value="AB_hydrolase_fold"/>
</dbReference>
<comment type="caution">
    <text evidence="3">The sequence shown here is derived from an EMBL/GenBank/DDBJ whole genome shotgun (WGS) entry which is preliminary data.</text>
</comment>
<accession>A0ABQ2MED8</accession>
<organism evidence="3 4">
    <name type="scientific">Streptomyces daqingensis</name>
    <dbReference type="NCBI Taxonomy" id="1472640"/>
    <lineage>
        <taxon>Bacteria</taxon>
        <taxon>Bacillati</taxon>
        <taxon>Actinomycetota</taxon>
        <taxon>Actinomycetes</taxon>
        <taxon>Kitasatosporales</taxon>
        <taxon>Streptomycetaceae</taxon>
        <taxon>Streptomyces</taxon>
    </lineage>
</organism>
<proteinExistence type="predicted"/>
<keyword evidence="1" id="KW-0378">Hydrolase</keyword>
<sequence length="323" mass="34971">MGRRPDAEGVRRLPLAVLVGLTVLLCTSPVLYAGPAAGRETERAHSYGPRARQQLVAYRDRTPPARGEALPGVVVLHGGFWYQDRSRGWRPWARRIADEGVVVFDVDYRRSVDAPWPAQRRDVLRALHWIRRHAGSLGVDPRRLVLLGSSAGGHLATNVAAYGAGRELLAGAVALSPVVDPYRAWRDGAARDGGTVRRGAAVLRSSAAVLAGCDPRRGSGAERADCRRVWRDMSAVHHATGGDDAPMLLVHSRRDFVPPVHSEDLRAAERRRGMGADDVRVVTVPGAEHGGALMRTPAVAERVLGWIAARTGARTERDAARPP</sequence>